<sequence>MIGAQEACKGLVGTHDFSSFRAAGCQAKSPVRSLDELNVTEVPSTPYFPSITERAWSNLNNGDPLACSGQPKTETVGVATNVEEVNGSTDGDSFGARRRHRCYVVTARSRGFLYHQVRLLVGVLKCVGTGELTVADVERILEEKTVAATKPMAPASGLYLARVKYEFP</sequence>
<keyword evidence="3 4" id="KW-0413">Isomerase</keyword>
<keyword evidence="2 4" id="KW-0819">tRNA processing</keyword>
<evidence type="ECO:0000256" key="2">
    <source>
        <dbReference type="ARBA" id="ARBA00022694"/>
    </source>
</evidence>
<protein>
    <recommendedName>
        <fullName evidence="4">tRNA pseudouridine synthase</fullName>
        <ecNumber evidence="4">5.4.99.12</ecNumber>
    </recommendedName>
</protein>
<evidence type="ECO:0000313" key="6">
    <source>
        <dbReference type="Proteomes" id="UP000694864"/>
    </source>
</evidence>
<feature type="domain" description="Pseudouridine synthase I TruA alpha/beta" evidence="5">
    <location>
        <begin position="7"/>
        <end position="166"/>
    </location>
</feature>
<evidence type="ECO:0000313" key="7">
    <source>
        <dbReference type="RefSeq" id="XP_010458283.1"/>
    </source>
</evidence>
<dbReference type="InterPro" id="IPR001406">
    <property type="entry name" value="PsdUridine_synth_TruA"/>
</dbReference>
<evidence type="ECO:0000256" key="4">
    <source>
        <dbReference type="RuleBase" id="RU003792"/>
    </source>
</evidence>
<dbReference type="InterPro" id="IPR020097">
    <property type="entry name" value="PsdUridine_synth_TruA_a/b_dom"/>
</dbReference>
<keyword evidence="6" id="KW-1185">Reference proteome</keyword>
<reference evidence="7" key="2">
    <citation type="submission" date="2025-08" db="UniProtKB">
        <authorList>
            <consortium name="RefSeq"/>
        </authorList>
    </citation>
    <scope>IDENTIFICATION</scope>
    <source>
        <tissue evidence="7">Leaf</tissue>
    </source>
</reference>
<evidence type="ECO:0000256" key="1">
    <source>
        <dbReference type="ARBA" id="ARBA00009375"/>
    </source>
</evidence>
<proteinExistence type="inferred from homology"/>
<evidence type="ECO:0000256" key="3">
    <source>
        <dbReference type="ARBA" id="ARBA00023235"/>
    </source>
</evidence>
<name>A0ABM0VM48_CAMSA</name>
<dbReference type="Proteomes" id="UP000694864">
    <property type="component" value="Chromosome 14"/>
</dbReference>
<evidence type="ECO:0000259" key="5">
    <source>
        <dbReference type="Pfam" id="PF01416"/>
    </source>
</evidence>
<dbReference type="PANTHER" id="PTHR11142:SF0">
    <property type="entry name" value="TRNA PSEUDOURIDINE SYNTHASE-LIKE 1"/>
    <property type="match status" value="1"/>
</dbReference>
<gene>
    <name evidence="7" type="primary">LOC104739577</name>
</gene>
<comment type="catalytic activity">
    <reaction evidence="4">
        <text>uridine(38/39/40) in tRNA = pseudouridine(38/39/40) in tRNA</text>
        <dbReference type="Rhea" id="RHEA:22376"/>
        <dbReference type="Rhea" id="RHEA-COMP:10085"/>
        <dbReference type="Rhea" id="RHEA-COMP:10087"/>
        <dbReference type="ChEBI" id="CHEBI:65314"/>
        <dbReference type="ChEBI" id="CHEBI:65315"/>
        <dbReference type="EC" id="5.4.99.12"/>
    </reaction>
</comment>
<dbReference type="EC" id="5.4.99.12" evidence="4"/>
<dbReference type="Pfam" id="PF01416">
    <property type="entry name" value="PseudoU_synth_1"/>
    <property type="match status" value="1"/>
</dbReference>
<dbReference type="InterPro" id="IPR020103">
    <property type="entry name" value="PsdUridine_synth_cat_dom_sf"/>
</dbReference>
<dbReference type="RefSeq" id="XP_010458283.1">
    <property type="nucleotide sequence ID" value="XM_010459981.1"/>
</dbReference>
<organism evidence="6 7">
    <name type="scientific">Camelina sativa</name>
    <name type="common">False flax</name>
    <name type="synonym">Myagrum sativum</name>
    <dbReference type="NCBI Taxonomy" id="90675"/>
    <lineage>
        <taxon>Eukaryota</taxon>
        <taxon>Viridiplantae</taxon>
        <taxon>Streptophyta</taxon>
        <taxon>Embryophyta</taxon>
        <taxon>Tracheophyta</taxon>
        <taxon>Spermatophyta</taxon>
        <taxon>Magnoliopsida</taxon>
        <taxon>eudicotyledons</taxon>
        <taxon>Gunneridae</taxon>
        <taxon>Pentapetalae</taxon>
        <taxon>rosids</taxon>
        <taxon>malvids</taxon>
        <taxon>Brassicales</taxon>
        <taxon>Brassicaceae</taxon>
        <taxon>Camelineae</taxon>
        <taxon>Camelina</taxon>
    </lineage>
</organism>
<reference evidence="6" key="1">
    <citation type="journal article" date="2014" name="Nat. Commun.">
        <title>The emerging biofuel crop Camelina sativa retains a highly undifferentiated hexaploid genome structure.</title>
        <authorList>
            <person name="Kagale S."/>
            <person name="Koh C."/>
            <person name="Nixon J."/>
            <person name="Bollina V."/>
            <person name="Clarke W.E."/>
            <person name="Tuteja R."/>
            <person name="Spillane C."/>
            <person name="Robinson S.J."/>
            <person name="Links M.G."/>
            <person name="Clarke C."/>
            <person name="Higgins E.E."/>
            <person name="Huebert T."/>
            <person name="Sharpe A.G."/>
            <person name="Parkin I.A."/>
        </authorList>
    </citation>
    <scope>NUCLEOTIDE SEQUENCE [LARGE SCALE GENOMIC DNA]</scope>
    <source>
        <strain evidence="6">cv. DH55</strain>
    </source>
</reference>
<dbReference type="PANTHER" id="PTHR11142">
    <property type="entry name" value="PSEUDOURIDYLATE SYNTHASE"/>
    <property type="match status" value="1"/>
</dbReference>
<dbReference type="GeneID" id="104739577"/>
<accession>A0ABM0VM48</accession>
<comment type="similarity">
    <text evidence="1 4">Belongs to the tRNA pseudouridine synthase TruA family.</text>
</comment>
<dbReference type="SUPFAM" id="SSF55120">
    <property type="entry name" value="Pseudouridine synthase"/>
    <property type="match status" value="1"/>
</dbReference>
<dbReference type="InterPro" id="IPR020095">
    <property type="entry name" value="PsdUridine_synth_TruA_C"/>
</dbReference>
<dbReference type="Gene3D" id="3.30.70.660">
    <property type="entry name" value="Pseudouridine synthase I, catalytic domain, C-terminal subdomain"/>
    <property type="match status" value="1"/>
</dbReference>